<name>A0A8H7VZ31_9FUNG</name>
<evidence type="ECO:0000313" key="2">
    <source>
        <dbReference type="Proteomes" id="UP000613177"/>
    </source>
</evidence>
<reference evidence="1" key="1">
    <citation type="submission" date="2021-01" db="EMBL/GenBank/DDBJ databases">
        <title>Metabolic potential, ecology and presence of endohyphal bacteria is reflected in genomic diversity of Mucoromycotina.</title>
        <authorList>
            <person name="Muszewska A."/>
            <person name="Okrasinska A."/>
            <person name="Steczkiewicz K."/>
            <person name="Drgas O."/>
            <person name="Orlowska M."/>
            <person name="Perlinska-Lenart U."/>
            <person name="Aleksandrzak-Piekarczyk T."/>
            <person name="Szatraj K."/>
            <person name="Zielenkiewicz U."/>
            <person name="Pilsyk S."/>
            <person name="Malc E."/>
            <person name="Mieczkowski P."/>
            <person name="Kruszewska J.S."/>
            <person name="Biernat P."/>
            <person name="Pawlowska J."/>
        </authorList>
    </citation>
    <scope>NUCLEOTIDE SEQUENCE</scope>
    <source>
        <strain evidence="1">WA0000018081</strain>
    </source>
</reference>
<protein>
    <submittedName>
        <fullName evidence="1">Uncharacterized protein</fullName>
    </submittedName>
</protein>
<evidence type="ECO:0000313" key="1">
    <source>
        <dbReference type="EMBL" id="KAG2232449.1"/>
    </source>
</evidence>
<proteinExistence type="predicted"/>
<comment type="caution">
    <text evidence="1">The sequence shown here is derived from an EMBL/GenBank/DDBJ whole genome shotgun (WGS) entry which is preliminary data.</text>
</comment>
<accession>A0A8H7VZ31</accession>
<dbReference type="EMBL" id="JAEPRE010000111">
    <property type="protein sequence ID" value="KAG2232449.1"/>
    <property type="molecule type" value="Genomic_DNA"/>
</dbReference>
<keyword evidence="2" id="KW-1185">Reference proteome</keyword>
<dbReference type="AlphaFoldDB" id="A0A8H7VZ31"/>
<organism evidence="1 2">
    <name type="scientific">Thamnidium elegans</name>
    <dbReference type="NCBI Taxonomy" id="101142"/>
    <lineage>
        <taxon>Eukaryota</taxon>
        <taxon>Fungi</taxon>
        <taxon>Fungi incertae sedis</taxon>
        <taxon>Mucoromycota</taxon>
        <taxon>Mucoromycotina</taxon>
        <taxon>Mucoromycetes</taxon>
        <taxon>Mucorales</taxon>
        <taxon>Mucorineae</taxon>
        <taxon>Mucoraceae</taxon>
        <taxon>Thamnidium</taxon>
    </lineage>
</organism>
<dbReference type="Proteomes" id="UP000613177">
    <property type="component" value="Unassembled WGS sequence"/>
</dbReference>
<sequence length="140" mass="16331">MGHKITNKKFMTHEIILAFEKFKQKHQSIDKHRSILYNVAENFCYELLLGNKHSNWSNQLDVVGITRTNQVIQLIQEPKEQLSVLPISGNTYEENVTQFFAAFDSSKFGFKRSKHNSGTDHNEFLLDDFITQKIEDHFSP</sequence>
<gene>
    <name evidence="1" type="ORF">INT48_001925</name>
</gene>